<dbReference type="AlphaFoldDB" id="A0A7C4NP61"/>
<gene>
    <name evidence="4" type="ORF">ENU08_04840</name>
    <name evidence="3" type="ORF">ENU41_01540</name>
</gene>
<evidence type="ECO:0000313" key="4">
    <source>
        <dbReference type="EMBL" id="HGQ64551.1"/>
    </source>
</evidence>
<dbReference type="InterPro" id="IPR019224">
    <property type="entry name" value="DUF2148"/>
</dbReference>
<dbReference type="EMBL" id="DTBD01000039">
    <property type="protein sequence ID" value="HGQ64551.1"/>
    <property type="molecule type" value="Genomic_DNA"/>
</dbReference>
<evidence type="ECO:0000256" key="1">
    <source>
        <dbReference type="SAM" id="Coils"/>
    </source>
</evidence>
<dbReference type="Pfam" id="PF09918">
    <property type="entry name" value="DUF2148"/>
    <property type="match status" value="1"/>
</dbReference>
<organism evidence="4">
    <name type="scientific">Ignisphaera aggregans</name>
    <dbReference type="NCBI Taxonomy" id="334771"/>
    <lineage>
        <taxon>Archaea</taxon>
        <taxon>Thermoproteota</taxon>
        <taxon>Thermoprotei</taxon>
        <taxon>Desulfurococcales</taxon>
        <taxon>Desulfurococcaceae</taxon>
        <taxon>Ignisphaera</taxon>
    </lineage>
</organism>
<feature type="coiled-coil region" evidence="1">
    <location>
        <begin position="37"/>
        <end position="67"/>
    </location>
</feature>
<dbReference type="EMBL" id="DTCK01000010">
    <property type="protein sequence ID" value="HGQ35349.1"/>
    <property type="molecule type" value="Genomic_DNA"/>
</dbReference>
<protein>
    <submittedName>
        <fullName evidence="4">Ferredoxin</fullName>
    </submittedName>
</protein>
<keyword evidence="1" id="KW-0175">Coiled coil</keyword>
<evidence type="ECO:0000259" key="2">
    <source>
        <dbReference type="Pfam" id="PF09918"/>
    </source>
</evidence>
<proteinExistence type="predicted"/>
<feature type="domain" description="DUF2148" evidence="2">
    <location>
        <begin position="105"/>
        <end position="165"/>
    </location>
</feature>
<accession>A0A7C4NP61</accession>
<sequence>MALDEVEAIRDSILLAAKLMAVAAKTAPKAKGVDNIVIKVINNREELEALAKKMEELAEVYKEERWRRDADNVRRSEVLVIIGCKVVNIGVETPRLWSLNADKVLSIVNLGIAIGSAVKTASIFNIDNRVMFTAGVAAQELKLIDADFVFGIPLSATAKNIYFDRVWPPSKSK</sequence>
<name>A0A7C4NP61_9CREN</name>
<evidence type="ECO:0000313" key="3">
    <source>
        <dbReference type="EMBL" id="HGQ35349.1"/>
    </source>
</evidence>
<dbReference type="PANTHER" id="PTHR40101">
    <property type="entry name" value="CONSERVED PROTEIN"/>
    <property type="match status" value="1"/>
</dbReference>
<dbReference type="PANTHER" id="PTHR40101:SF1">
    <property type="entry name" value="4FE-4S DOMAIN-CONTAINING PROTEIN"/>
    <property type="match status" value="1"/>
</dbReference>
<reference evidence="4" key="1">
    <citation type="journal article" date="2020" name="mSystems">
        <title>Genome- and Community-Level Interaction Insights into Carbon Utilization and Element Cycling Functions of Hydrothermarchaeota in Hydrothermal Sediment.</title>
        <authorList>
            <person name="Zhou Z."/>
            <person name="Liu Y."/>
            <person name="Xu W."/>
            <person name="Pan J."/>
            <person name="Luo Z.H."/>
            <person name="Li M."/>
        </authorList>
    </citation>
    <scope>NUCLEOTIDE SEQUENCE [LARGE SCALE GENOMIC DNA]</scope>
    <source>
        <strain evidence="4">SpSt-637</strain>
        <strain evidence="3">SpSt-667</strain>
    </source>
</reference>
<comment type="caution">
    <text evidence="4">The sequence shown here is derived from an EMBL/GenBank/DDBJ whole genome shotgun (WGS) entry which is preliminary data.</text>
</comment>